<accession>A0A6C0D7V9</accession>
<reference evidence="1" key="1">
    <citation type="journal article" date="2020" name="Nature">
        <title>Giant virus diversity and host interactions through global metagenomics.</title>
        <authorList>
            <person name="Schulz F."/>
            <person name="Roux S."/>
            <person name="Paez-Espino D."/>
            <person name="Jungbluth S."/>
            <person name="Walsh D.A."/>
            <person name="Denef V.J."/>
            <person name="McMahon K.D."/>
            <person name="Konstantinidis K.T."/>
            <person name="Eloe-Fadrosh E.A."/>
            <person name="Kyrpides N.C."/>
            <person name="Woyke T."/>
        </authorList>
    </citation>
    <scope>NUCLEOTIDE SEQUENCE</scope>
    <source>
        <strain evidence="1">GVMAG-M-3300023174-129</strain>
    </source>
</reference>
<evidence type="ECO:0000313" key="1">
    <source>
        <dbReference type="EMBL" id="QHT12442.1"/>
    </source>
</evidence>
<sequence length="163" mass="19269">MTIYNKTTIAIVGDEQVGKTKFCDMMKMDLKCVMNSKNKFDHFENIEFVEKPYVPTIMRNINIMGPYKKNNTNIRTTVMFHEISGAKRFEQFRAGYYKNVDAFIVIHKGNPQPWIDEIRKTKSQAEIMSVNMNEMTTQHDAYIWMNEHFGKCVDYPNRPEFFV</sequence>
<dbReference type="Gene3D" id="3.40.50.300">
    <property type="entry name" value="P-loop containing nucleotide triphosphate hydrolases"/>
    <property type="match status" value="1"/>
</dbReference>
<dbReference type="InterPro" id="IPR027417">
    <property type="entry name" value="P-loop_NTPase"/>
</dbReference>
<proteinExistence type="predicted"/>
<dbReference type="AlphaFoldDB" id="A0A6C0D7V9"/>
<name>A0A6C0D7V9_9ZZZZ</name>
<protein>
    <submittedName>
        <fullName evidence="1">Uncharacterized protein</fullName>
    </submittedName>
</protein>
<dbReference type="SUPFAM" id="SSF52540">
    <property type="entry name" value="P-loop containing nucleoside triphosphate hydrolases"/>
    <property type="match status" value="1"/>
</dbReference>
<organism evidence="1">
    <name type="scientific">viral metagenome</name>
    <dbReference type="NCBI Taxonomy" id="1070528"/>
    <lineage>
        <taxon>unclassified sequences</taxon>
        <taxon>metagenomes</taxon>
        <taxon>organismal metagenomes</taxon>
    </lineage>
</organism>
<dbReference type="EMBL" id="MN739545">
    <property type="protein sequence ID" value="QHT12442.1"/>
    <property type="molecule type" value="Genomic_DNA"/>
</dbReference>